<reference evidence="2 3" key="1">
    <citation type="submission" date="2016-10" db="EMBL/GenBank/DDBJ databases">
        <authorList>
            <person name="de Groot N.N."/>
        </authorList>
    </citation>
    <scope>NUCLEOTIDE SEQUENCE [LARGE SCALE GENOMIC DNA]</scope>
    <source>
        <strain evidence="2 3">DSM 44149</strain>
    </source>
</reference>
<evidence type="ECO:0000313" key="2">
    <source>
        <dbReference type="EMBL" id="SDN03513.1"/>
    </source>
</evidence>
<dbReference type="EMBL" id="LT629701">
    <property type="protein sequence ID" value="SDN03513.1"/>
    <property type="molecule type" value="Genomic_DNA"/>
</dbReference>
<dbReference type="Pfam" id="PF01636">
    <property type="entry name" value="APH"/>
    <property type="match status" value="1"/>
</dbReference>
<dbReference type="Proteomes" id="UP000183376">
    <property type="component" value="Chromosome I"/>
</dbReference>
<feature type="domain" description="Aminoglycoside phosphotransferase" evidence="1">
    <location>
        <begin position="108"/>
        <end position="167"/>
    </location>
</feature>
<organism evidence="2 3">
    <name type="scientific">Allokutzneria albata</name>
    <name type="common">Kibdelosporangium albatum</name>
    <dbReference type="NCBI Taxonomy" id="211114"/>
    <lineage>
        <taxon>Bacteria</taxon>
        <taxon>Bacillati</taxon>
        <taxon>Actinomycetota</taxon>
        <taxon>Actinomycetes</taxon>
        <taxon>Pseudonocardiales</taxon>
        <taxon>Pseudonocardiaceae</taxon>
        <taxon>Allokutzneria</taxon>
    </lineage>
</organism>
<accession>A0A1G9Y4T9</accession>
<dbReference type="eggNOG" id="COG2334">
    <property type="taxonomic scope" value="Bacteria"/>
</dbReference>
<protein>
    <submittedName>
        <fullName evidence="2">Phosphotransferase enzyme family protein</fullName>
    </submittedName>
</protein>
<dbReference type="AlphaFoldDB" id="A0A1G9Y4T9"/>
<dbReference type="RefSeq" id="WP_030433503.1">
    <property type="nucleotide sequence ID" value="NZ_JOEF01000045.1"/>
</dbReference>
<dbReference type="InterPro" id="IPR011009">
    <property type="entry name" value="Kinase-like_dom_sf"/>
</dbReference>
<keyword evidence="3" id="KW-1185">Reference proteome</keyword>
<dbReference type="Gene3D" id="3.90.1200.10">
    <property type="match status" value="1"/>
</dbReference>
<dbReference type="SUPFAM" id="SSF56112">
    <property type="entry name" value="Protein kinase-like (PK-like)"/>
    <property type="match status" value="1"/>
</dbReference>
<dbReference type="STRING" id="211114.SAMN04489726_4571"/>
<dbReference type="OrthoDB" id="236897at2"/>
<evidence type="ECO:0000313" key="3">
    <source>
        <dbReference type="Proteomes" id="UP000183376"/>
    </source>
</evidence>
<dbReference type="GO" id="GO:0016740">
    <property type="term" value="F:transferase activity"/>
    <property type="evidence" value="ECO:0007669"/>
    <property type="project" value="UniProtKB-KW"/>
</dbReference>
<proteinExistence type="predicted"/>
<sequence length="250" mass="28105">MEEVLSGGNMTSVVKVRDTVRRASGPWTPAVHALLGHLRRRGFDRAPEALGVDERGRENISLLPGSVATYPLPEHVLSDRTLVAVAELLREYHDATADFVPPTGAHWQWPSHEPVEVLCHNDFAPYNLMFEGDRLTGVIDFDTASPGPRVWDLAYTAYRFVPLTDPANPDVPYPGIAEQRRRLELFVRSYGFAITPADVVEVAIRRLRELVDFIVTQARNGDEAQQKVLDRGDTLIYERDIAYLEANTWS</sequence>
<keyword evidence="2" id="KW-0808">Transferase</keyword>
<evidence type="ECO:0000259" key="1">
    <source>
        <dbReference type="Pfam" id="PF01636"/>
    </source>
</evidence>
<gene>
    <name evidence="2" type="ORF">SAMN04489726_4571</name>
</gene>
<dbReference type="InterPro" id="IPR002575">
    <property type="entry name" value="Aminoglycoside_PTrfase"/>
</dbReference>
<name>A0A1G9Y4T9_ALLAB</name>